<name>A0ABT1XM15_9SPHN</name>
<dbReference type="Pfam" id="PF13614">
    <property type="entry name" value="AAA_31"/>
    <property type="match status" value="1"/>
</dbReference>
<dbReference type="InterPro" id="IPR025669">
    <property type="entry name" value="AAA_dom"/>
</dbReference>
<dbReference type="Proteomes" id="UP001206067">
    <property type="component" value="Unassembled WGS sequence"/>
</dbReference>
<dbReference type="Gene3D" id="3.40.50.300">
    <property type="entry name" value="P-loop containing nucleotide triphosphate hydrolases"/>
    <property type="match status" value="1"/>
</dbReference>
<dbReference type="InterPro" id="IPR027417">
    <property type="entry name" value="P-loop_NTPase"/>
</dbReference>
<feature type="domain" description="AAA" evidence="1">
    <location>
        <begin position="2"/>
        <end position="164"/>
    </location>
</feature>
<dbReference type="PANTHER" id="PTHR13696">
    <property type="entry name" value="P-LOOP CONTAINING NUCLEOSIDE TRIPHOSPHATE HYDROLASE"/>
    <property type="match status" value="1"/>
</dbReference>
<keyword evidence="3" id="KW-1185">Reference proteome</keyword>
<gene>
    <name evidence="2" type="ORF">NSO95_01545</name>
</gene>
<organism evidence="2 3">
    <name type="scientific">Parerythrobacter lacustris</name>
    <dbReference type="NCBI Taxonomy" id="2969984"/>
    <lineage>
        <taxon>Bacteria</taxon>
        <taxon>Pseudomonadati</taxon>
        <taxon>Pseudomonadota</taxon>
        <taxon>Alphaproteobacteria</taxon>
        <taxon>Sphingomonadales</taxon>
        <taxon>Erythrobacteraceae</taxon>
        <taxon>Parerythrobacter</taxon>
    </lineage>
</organism>
<sequence length="243" mass="26214">MPVIAVYSVKGGVGKTTLAANLAWCSAAEGTHRTLLWDLDAAGGAAFLMGLDPSRKKRAGRMFARERNPLSLIQSTAYPRLDVLPADESLWALDRQLASIGKKRRLASIAAGLGKVYPRIVLDCPPVLNEVSAQVLRAADLVVVPLPPSPLSSRAFELVAEAVRESGKRHPPMLPVLSMIDRRRTLHCTALEANPNWPVIPWSSAIEQCAVRRAPVGDFASTSPSARCIAALWQGIERKLAKG</sequence>
<dbReference type="RefSeq" id="WP_257594378.1">
    <property type="nucleotide sequence ID" value="NZ_JANKHH010000001.1"/>
</dbReference>
<accession>A0ABT1XM15</accession>
<protein>
    <submittedName>
        <fullName evidence="2">ParA family protein</fullName>
    </submittedName>
</protein>
<dbReference type="SUPFAM" id="SSF52540">
    <property type="entry name" value="P-loop containing nucleoside triphosphate hydrolases"/>
    <property type="match status" value="1"/>
</dbReference>
<evidence type="ECO:0000313" key="3">
    <source>
        <dbReference type="Proteomes" id="UP001206067"/>
    </source>
</evidence>
<evidence type="ECO:0000259" key="1">
    <source>
        <dbReference type="Pfam" id="PF13614"/>
    </source>
</evidence>
<proteinExistence type="predicted"/>
<evidence type="ECO:0000313" key="2">
    <source>
        <dbReference type="EMBL" id="MCR2832617.1"/>
    </source>
</evidence>
<dbReference type="InterPro" id="IPR050678">
    <property type="entry name" value="DNA_Partitioning_ATPase"/>
</dbReference>
<comment type="caution">
    <text evidence="2">The sequence shown here is derived from an EMBL/GenBank/DDBJ whole genome shotgun (WGS) entry which is preliminary data.</text>
</comment>
<dbReference type="CDD" id="cd02042">
    <property type="entry name" value="ParAB_family"/>
    <property type="match status" value="1"/>
</dbReference>
<dbReference type="EMBL" id="JANKHH010000001">
    <property type="protein sequence ID" value="MCR2832617.1"/>
    <property type="molecule type" value="Genomic_DNA"/>
</dbReference>
<dbReference type="PANTHER" id="PTHR13696:SF99">
    <property type="entry name" value="COBYRINIC ACID AC-DIAMIDE SYNTHASE"/>
    <property type="match status" value="1"/>
</dbReference>
<reference evidence="2 3" key="1">
    <citation type="submission" date="2022-08" db="EMBL/GenBank/DDBJ databases">
        <title>Polyphasic taxonomy analysis of Qipengyuania sp.RS5-5.</title>
        <authorList>
            <person name="Xamxidin M."/>
            <person name="Wu M."/>
        </authorList>
    </citation>
    <scope>NUCLEOTIDE SEQUENCE [LARGE SCALE GENOMIC DNA]</scope>
    <source>
        <strain evidence="2 3">RS5-5</strain>
    </source>
</reference>